<dbReference type="Pfam" id="PF00270">
    <property type="entry name" value="DEAD"/>
    <property type="match status" value="1"/>
</dbReference>
<comment type="similarity">
    <text evidence="1">Belongs to the helicase family. RecQ subfamily.</text>
</comment>
<dbReference type="FunFam" id="3.40.50.300:FF:001389">
    <property type="entry name" value="ATP-dependent DNA helicase RecQ"/>
    <property type="match status" value="1"/>
</dbReference>
<evidence type="ECO:0000313" key="16">
    <source>
        <dbReference type="Proteomes" id="UP001139193"/>
    </source>
</evidence>
<keyword evidence="5 15" id="KW-0347">Helicase</keyword>
<organism evidence="15 16">
    <name type="scientific">Hymenobacter cyanobacteriorum</name>
    <dbReference type="NCBI Taxonomy" id="2926463"/>
    <lineage>
        <taxon>Bacteria</taxon>
        <taxon>Pseudomonadati</taxon>
        <taxon>Bacteroidota</taxon>
        <taxon>Cytophagia</taxon>
        <taxon>Cytophagales</taxon>
        <taxon>Hymenobacteraceae</taxon>
        <taxon>Hymenobacter</taxon>
    </lineage>
</organism>
<dbReference type="SMART" id="SM00490">
    <property type="entry name" value="HELICc"/>
    <property type="match status" value="1"/>
</dbReference>
<dbReference type="GO" id="GO:0005524">
    <property type="term" value="F:ATP binding"/>
    <property type="evidence" value="ECO:0007669"/>
    <property type="project" value="UniProtKB-KW"/>
</dbReference>
<dbReference type="GO" id="GO:0043138">
    <property type="term" value="F:3'-5' DNA helicase activity"/>
    <property type="evidence" value="ECO:0007669"/>
    <property type="project" value="UniProtKB-EC"/>
</dbReference>
<dbReference type="GO" id="GO:0006281">
    <property type="term" value="P:DNA repair"/>
    <property type="evidence" value="ECO:0007669"/>
    <property type="project" value="TreeGrafter"/>
</dbReference>
<protein>
    <recommendedName>
        <fullName evidence="11">ATP-dependent DNA helicase RecQ</fullName>
        <ecNumber evidence="10">5.6.2.4</ecNumber>
    </recommendedName>
    <alternativeName>
        <fullName evidence="12">DNA 3'-5' helicase RecQ</fullName>
    </alternativeName>
</protein>
<dbReference type="InterPro" id="IPR001650">
    <property type="entry name" value="Helicase_C-like"/>
</dbReference>
<evidence type="ECO:0000256" key="8">
    <source>
        <dbReference type="ARBA" id="ARBA00023235"/>
    </source>
</evidence>
<dbReference type="PANTHER" id="PTHR13710:SF105">
    <property type="entry name" value="ATP-DEPENDENT DNA HELICASE Q1"/>
    <property type="match status" value="1"/>
</dbReference>
<dbReference type="EC" id="5.6.2.4" evidence="10"/>
<dbReference type="Pfam" id="PF00271">
    <property type="entry name" value="Helicase_C"/>
    <property type="match status" value="1"/>
</dbReference>
<dbReference type="GO" id="GO:0046872">
    <property type="term" value="F:metal ion binding"/>
    <property type="evidence" value="ECO:0007669"/>
    <property type="project" value="UniProtKB-KW"/>
</dbReference>
<keyword evidence="4 15" id="KW-0378">Hydrolase</keyword>
<name>A0A9X2AE80_9BACT</name>
<evidence type="ECO:0000256" key="9">
    <source>
        <dbReference type="ARBA" id="ARBA00034617"/>
    </source>
</evidence>
<dbReference type="PROSITE" id="PS51192">
    <property type="entry name" value="HELICASE_ATP_BIND_1"/>
    <property type="match status" value="1"/>
</dbReference>
<accession>A0A9X2AE80</accession>
<keyword evidence="3" id="KW-0547">Nucleotide-binding</keyword>
<dbReference type="GO" id="GO:0009378">
    <property type="term" value="F:four-way junction helicase activity"/>
    <property type="evidence" value="ECO:0007669"/>
    <property type="project" value="TreeGrafter"/>
</dbReference>
<dbReference type="CDD" id="cd18794">
    <property type="entry name" value="SF2_C_RecQ"/>
    <property type="match status" value="1"/>
</dbReference>
<evidence type="ECO:0000256" key="6">
    <source>
        <dbReference type="ARBA" id="ARBA00022840"/>
    </source>
</evidence>
<evidence type="ECO:0000256" key="7">
    <source>
        <dbReference type="ARBA" id="ARBA00023125"/>
    </source>
</evidence>
<dbReference type="NCBIfam" id="TIGR00614">
    <property type="entry name" value="recQ_fam"/>
    <property type="match status" value="1"/>
</dbReference>
<dbReference type="EMBL" id="JALBGC010000002">
    <property type="protein sequence ID" value="MCI1186921.1"/>
    <property type="molecule type" value="Genomic_DNA"/>
</dbReference>
<evidence type="ECO:0000256" key="5">
    <source>
        <dbReference type="ARBA" id="ARBA00022806"/>
    </source>
</evidence>
<reference evidence="15" key="1">
    <citation type="submission" date="2022-03" db="EMBL/GenBank/DDBJ databases">
        <title>Bacterial whole genome sequence for Hymenobacter sp. DH14.</title>
        <authorList>
            <person name="Le V."/>
        </authorList>
    </citation>
    <scope>NUCLEOTIDE SEQUENCE</scope>
    <source>
        <strain evidence="15">DH14</strain>
    </source>
</reference>
<dbReference type="InterPro" id="IPR011545">
    <property type="entry name" value="DEAD/DEAH_box_helicase_dom"/>
</dbReference>
<feature type="domain" description="Helicase ATP-binding" evidence="13">
    <location>
        <begin position="31"/>
        <end position="201"/>
    </location>
</feature>
<dbReference type="Gene3D" id="3.40.50.300">
    <property type="entry name" value="P-loop containing nucleotide triphosphate hydrolases"/>
    <property type="match status" value="2"/>
</dbReference>
<evidence type="ECO:0000256" key="2">
    <source>
        <dbReference type="ARBA" id="ARBA00022723"/>
    </source>
</evidence>
<dbReference type="InterPro" id="IPR027417">
    <property type="entry name" value="P-loop_NTPase"/>
</dbReference>
<sequence length="650" mass="71411">MPSSPTETTPLALLKEHWGHTAFRPGQEEIINSVLAGHDTLALLPTGGGKSICFQVPALARPGICIVVSPLIALMKDQVDNLRKRGLKAEAIYAGMSHQEIDHALDNCVCGRSVKFLYVSPERLLTELFQVRVAKMPVGLLAVDEAHCLSQWGYDFRPPYLRIAELREKLPSGTPVIALTATATAQVQADIVEKLKFGPGGQVFRQSFARPKLSYSVLPTEDKLRRLLEVVRGVGSGKTGIVYARTRRQTEDTAAFLQQHRFAAAAYHAGLPSEKRTQVQQDWIADKVRLIVATNAFGMGIDKPDVRLVAHLDAPDTLEAYYQEAGRAGRDGQYAFAVLLAGPSDADELRRRTSQSFPPLDTVKRVYQALANYSRTAVGGGELAAFEFDLQQFAETYRIKAVDAHNSLKILQREGFVQLNEAVNQPARVHLILNHQDLYAFQVANAQHDQLIKALLRLHGGELFSDFQTISENALATHLRRSVVEVRQQLRYLHTAGILHYQPKQESPQAMFTTPRFDAPKLPLDQVKMTAARDLARAKTHAVAQYLAGTRCRQILLLSYFDEADPAACGVCDICLAAKKAAQAAAQVVSLREPLLAQVQLTMPTPRELLAAFPPAQATAVTAAVRELVDRGELAYAADGRLVVADSSRG</sequence>
<comment type="catalytic activity">
    <reaction evidence="9">
        <text>Couples ATP hydrolysis with the unwinding of duplex DNA by translocating in the 3'-5' direction.</text>
        <dbReference type="EC" id="5.6.2.4"/>
    </reaction>
</comment>
<keyword evidence="7" id="KW-0238">DNA-binding</keyword>
<dbReference type="SMART" id="SM00487">
    <property type="entry name" value="DEXDc"/>
    <property type="match status" value="1"/>
</dbReference>
<dbReference type="PANTHER" id="PTHR13710">
    <property type="entry name" value="DNA HELICASE RECQ FAMILY MEMBER"/>
    <property type="match status" value="1"/>
</dbReference>
<gene>
    <name evidence="15" type="ORF">MON38_05775</name>
</gene>
<dbReference type="GO" id="GO:0006310">
    <property type="term" value="P:DNA recombination"/>
    <property type="evidence" value="ECO:0007669"/>
    <property type="project" value="InterPro"/>
</dbReference>
<dbReference type="SUPFAM" id="SSF52540">
    <property type="entry name" value="P-loop containing nucleoside triphosphate hydrolases"/>
    <property type="match status" value="1"/>
</dbReference>
<dbReference type="InterPro" id="IPR036388">
    <property type="entry name" value="WH-like_DNA-bd_sf"/>
</dbReference>
<keyword evidence="16" id="KW-1185">Reference proteome</keyword>
<dbReference type="Pfam" id="PF16124">
    <property type="entry name" value="RecQ_Zn_bind"/>
    <property type="match status" value="1"/>
</dbReference>
<evidence type="ECO:0000256" key="11">
    <source>
        <dbReference type="ARBA" id="ARBA00044535"/>
    </source>
</evidence>
<dbReference type="CDD" id="cd17920">
    <property type="entry name" value="DEXHc_RecQ"/>
    <property type="match status" value="1"/>
</dbReference>
<dbReference type="AlphaFoldDB" id="A0A9X2AE80"/>
<evidence type="ECO:0000256" key="4">
    <source>
        <dbReference type="ARBA" id="ARBA00022801"/>
    </source>
</evidence>
<evidence type="ECO:0000256" key="12">
    <source>
        <dbReference type="ARBA" id="ARBA00044550"/>
    </source>
</evidence>
<keyword evidence="6" id="KW-0067">ATP-binding</keyword>
<keyword evidence="2" id="KW-0479">Metal-binding</keyword>
<dbReference type="Proteomes" id="UP001139193">
    <property type="component" value="Unassembled WGS sequence"/>
</dbReference>
<dbReference type="InterPro" id="IPR004589">
    <property type="entry name" value="DNA_helicase_ATP-dep_RecQ"/>
</dbReference>
<dbReference type="InterPro" id="IPR014001">
    <property type="entry name" value="Helicase_ATP-bd"/>
</dbReference>
<dbReference type="GO" id="GO:0005737">
    <property type="term" value="C:cytoplasm"/>
    <property type="evidence" value="ECO:0007669"/>
    <property type="project" value="TreeGrafter"/>
</dbReference>
<evidence type="ECO:0000256" key="1">
    <source>
        <dbReference type="ARBA" id="ARBA00005446"/>
    </source>
</evidence>
<dbReference type="GO" id="GO:0003677">
    <property type="term" value="F:DNA binding"/>
    <property type="evidence" value="ECO:0007669"/>
    <property type="project" value="UniProtKB-KW"/>
</dbReference>
<dbReference type="InterPro" id="IPR032284">
    <property type="entry name" value="RecQ_Zn-bd"/>
</dbReference>
<evidence type="ECO:0000256" key="3">
    <source>
        <dbReference type="ARBA" id="ARBA00022741"/>
    </source>
</evidence>
<dbReference type="GO" id="GO:0016787">
    <property type="term" value="F:hydrolase activity"/>
    <property type="evidence" value="ECO:0007669"/>
    <property type="project" value="UniProtKB-KW"/>
</dbReference>
<feature type="domain" description="Helicase C-terminal" evidence="14">
    <location>
        <begin position="223"/>
        <end position="371"/>
    </location>
</feature>
<dbReference type="RefSeq" id="WP_241935204.1">
    <property type="nucleotide sequence ID" value="NZ_JALBGC010000002.1"/>
</dbReference>
<dbReference type="GO" id="GO:0043590">
    <property type="term" value="C:bacterial nucleoid"/>
    <property type="evidence" value="ECO:0007669"/>
    <property type="project" value="TreeGrafter"/>
</dbReference>
<keyword evidence="8" id="KW-0413">Isomerase</keyword>
<evidence type="ECO:0000256" key="10">
    <source>
        <dbReference type="ARBA" id="ARBA00034808"/>
    </source>
</evidence>
<evidence type="ECO:0000259" key="13">
    <source>
        <dbReference type="PROSITE" id="PS51192"/>
    </source>
</evidence>
<proteinExistence type="inferred from homology"/>
<dbReference type="PROSITE" id="PS51194">
    <property type="entry name" value="HELICASE_CTER"/>
    <property type="match status" value="1"/>
</dbReference>
<comment type="caution">
    <text evidence="15">The sequence shown here is derived from an EMBL/GenBank/DDBJ whole genome shotgun (WGS) entry which is preliminary data.</text>
</comment>
<dbReference type="GO" id="GO:0030894">
    <property type="term" value="C:replisome"/>
    <property type="evidence" value="ECO:0007669"/>
    <property type="project" value="TreeGrafter"/>
</dbReference>
<evidence type="ECO:0000259" key="14">
    <source>
        <dbReference type="PROSITE" id="PS51194"/>
    </source>
</evidence>
<evidence type="ECO:0000313" key="15">
    <source>
        <dbReference type="EMBL" id="MCI1186921.1"/>
    </source>
</evidence>
<dbReference type="Gene3D" id="1.10.10.10">
    <property type="entry name" value="Winged helix-like DNA-binding domain superfamily/Winged helix DNA-binding domain"/>
    <property type="match status" value="1"/>
</dbReference>